<dbReference type="EMBL" id="JADFTS010000006">
    <property type="protein sequence ID" value="KAF9602928.1"/>
    <property type="molecule type" value="Genomic_DNA"/>
</dbReference>
<sequence>MSEAYETSGFGANESEPSETRMKPKGPRFQVEFNADGQATGQYRAKYATIVRQVARTHCPPMYKDWAEVLVLTKDELWKDVLEEIDLPLIQRECTLRKLNTAWKQKKYELRKVYDMYPTNAERKRKGPKKVKKEEWEAFVDMCSIEEAKTKRCNGKLSREKMKNPHTTGRMGASPIIEQLEEINRLVSIEPDIVERDLDNDPVAMV</sequence>
<comment type="caution">
    <text evidence="2">The sequence shown here is derived from an EMBL/GenBank/DDBJ whole genome shotgun (WGS) entry which is preliminary data.</text>
</comment>
<evidence type="ECO:0000256" key="1">
    <source>
        <dbReference type="SAM" id="MobiDB-lite"/>
    </source>
</evidence>
<name>A0A835HRJ6_9MAGN</name>
<dbReference type="Proteomes" id="UP000631114">
    <property type="component" value="Unassembled WGS sequence"/>
</dbReference>
<accession>A0A835HRJ6</accession>
<dbReference type="PANTHER" id="PTHR33018:SF37">
    <property type="entry name" value="TRANSPOSASE TNP1_EN_SPM-LIKE DOMAIN-CONTAINING PROTEIN"/>
    <property type="match status" value="1"/>
</dbReference>
<reference evidence="2 3" key="1">
    <citation type="submission" date="2020-10" db="EMBL/GenBank/DDBJ databases">
        <title>The Coptis chinensis genome and diversification of protoberbering-type alkaloids.</title>
        <authorList>
            <person name="Wang B."/>
            <person name="Shu S."/>
            <person name="Song C."/>
            <person name="Liu Y."/>
        </authorList>
    </citation>
    <scope>NUCLEOTIDE SEQUENCE [LARGE SCALE GENOMIC DNA]</scope>
    <source>
        <strain evidence="2">HL-2020</strain>
        <tissue evidence="2">Leaf</tissue>
    </source>
</reference>
<evidence type="ECO:0000313" key="2">
    <source>
        <dbReference type="EMBL" id="KAF9602928.1"/>
    </source>
</evidence>
<dbReference type="OrthoDB" id="1430750at2759"/>
<keyword evidence="3" id="KW-1185">Reference proteome</keyword>
<organism evidence="2 3">
    <name type="scientific">Coptis chinensis</name>
    <dbReference type="NCBI Taxonomy" id="261450"/>
    <lineage>
        <taxon>Eukaryota</taxon>
        <taxon>Viridiplantae</taxon>
        <taxon>Streptophyta</taxon>
        <taxon>Embryophyta</taxon>
        <taxon>Tracheophyta</taxon>
        <taxon>Spermatophyta</taxon>
        <taxon>Magnoliopsida</taxon>
        <taxon>Ranunculales</taxon>
        <taxon>Ranunculaceae</taxon>
        <taxon>Coptidoideae</taxon>
        <taxon>Coptis</taxon>
    </lineage>
</organism>
<proteinExistence type="predicted"/>
<dbReference type="AlphaFoldDB" id="A0A835HRJ6"/>
<dbReference type="PANTHER" id="PTHR33018">
    <property type="entry name" value="OS10G0338966 PROTEIN-RELATED"/>
    <property type="match status" value="1"/>
</dbReference>
<protein>
    <submittedName>
        <fullName evidence="2">Uncharacterized protein</fullName>
    </submittedName>
</protein>
<evidence type="ECO:0000313" key="3">
    <source>
        <dbReference type="Proteomes" id="UP000631114"/>
    </source>
</evidence>
<gene>
    <name evidence="2" type="ORF">IFM89_032810</name>
</gene>
<feature type="region of interest" description="Disordered" evidence="1">
    <location>
        <begin position="1"/>
        <end position="25"/>
    </location>
</feature>